<dbReference type="KEGG" id="bao:BAMF_2915"/>
<evidence type="ECO:0000259" key="6">
    <source>
        <dbReference type="PROSITE" id="PS51898"/>
    </source>
</evidence>
<dbReference type="PANTHER" id="PTHR30349:SF64">
    <property type="entry name" value="PROPHAGE INTEGRASE INTD-RELATED"/>
    <property type="match status" value="1"/>
</dbReference>
<dbReference type="GO" id="GO:0006310">
    <property type="term" value="P:DNA recombination"/>
    <property type="evidence" value="ECO:0007669"/>
    <property type="project" value="UniProtKB-KW"/>
</dbReference>
<evidence type="ECO:0000313" key="8">
    <source>
        <dbReference type="EMBL" id="CBI44041.1"/>
    </source>
</evidence>
<evidence type="ECO:0000256" key="3">
    <source>
        <dbReference type="ARBA" id="ARBA00023125"/>
    </source>
</evidence>
<dbReference type="Gene3D" id="1.10.443.10">
    <property type="entry name" value="Intergrase catalytic core"/>
    <property type="match status" value="1"/>
</dbReference>
<dbReference type="PANTHER" id="PTHR30349">
    <property type="entry name" value="PHAGE INTEGRASE-RELATED"/>
    <property type="match status" value="1"/>
</dbReference>
<dbReference type="InterPro" id="IPR050090">
    <property type="entry name" value="Tyrosine_recombinase_XerCD"/>
</dbReference>
<dbReference type="CDD" id="cd01189">
    <property type="entry name" value="INT_ICEBs1_C_like"/>
    <property type="match status" value="1"/>
</dbReference>
<name>A0A9P1JJ24_BACAS</name>
<gene>
    <name evidence="8" type="primary">ydcL3</name>
    <name evidence="8" type="ordered locus">BAMF_2915</name>
</gene>
<feature type="domain" description="Core-binding (CB)" evidence="7">
    <location>
        <begin position="65"/>
        <end position="154"/>
    </location>
</feature>
<reference evidence="9" key="2">
    <citation type="journal article" date="2011" name="J. Biotechnol.">
        <title>Genome sequence of B. amyloliquefaciens type strain DSM7(T) reveals differences to plant-associated B. amyloliquefaciens FZB42.</title>
        <authorList>
            <person name="Ruckert C."/>
            <person name="Blom J."/>
            <person name="Chen X."/>
            <person name="Reva O."/>
            <person name="Borriss R."/>
        </authorList>
    </citation>
    <scope>NUCLEOTIDE SEQUENCE [LARGE SCALE GENOMIC DNA]</scope>
    <source>
        <strain evidence="9">DSM 7</strain>
    </source>
</reference>
<dbReference type="PROSITE" id="PS51900">
    <property type="entry name" value="CB"/>
    <property type="match status" value="1"/>
</dbReference>
<comment type="similarity">
    <text evidence="1">Belongs to the 'phage' integrase family.</text>
</comment>
<dbReference type="GO" id="GO:0003677">
    <property type="term" value="F:DNA binding"/>
    <property type="evidence" value="ECO:0007669"/>
    <property type="project" value="UniProtKB-UniRule"/>
</dbReference>
<proteinExistence type="inferred from homology"/>
<dbReference type="GO" id="GO:0015074">
    <property type="term" value="P:DNA integration"/>
    <property type="evidence" value="ECO:0007669"/>
    <property type="project" value="UniProtKB-KW"/>
</dbReference>
<dbReference type="InterPro" id="IPR011010">
    <property type="entry name" value="DNA_brk_join_enz"/>
</dbReference>
<dbReference type="AlphaFoldDB" id="A0A9P1JJ24"/>
<dbReference type="Pfam" id="PF00589">
    <property type="entry name" value="Phage_integrase"/>
    <property type="match status" value="1"/>
</dbReference>
<dbReference type="Pfam" id="PF14657">
    <property type="entry name" value="Arm-DNA-bind_4"/>
    <property type="match status" value="1"/>
</dbReference>
<keyword evidence="3 5" id="KW-0238">DNA-binding</keyword>
<evidence type="ECO:0000256" key="4">
    <source>
        <dbReference type="ARBA" id="ARBA00023172"/>
    </source>
</evidence>
<keyword evidence="9" id="KW-1185">Reference proteome</keyword>
<evidence type="ECO:0000256" key="1">
    <source>
        <dbReference type="ARBA" id="ARBA00008857"/>
    </source>
</evidence>
<protein>
    <submittedName>
        <fullName evidence="8">Tyrosine recombinase xerD</fullName>
    </submittedName>
</protein>
<dbReference type="InterPro" id="IPR004107">
    <property type="entry name" value="Integrase_SAM-like_N"/>
</dbReference>
<evidence type="ECO:0000256" key="2">
    <source>
        <dbReference type="ARBA" id="ARBA00022908"/>
    </source>
</evidence>
<evidence type="ECO:0000259" key="7">
    <source>
        <dbReference type="PROSITE" id="PS51900"/>
    </source>
</evidence>
<keyword evidence="2" id="KW-0229">DNA integration</keyword>
<dbReference type="PROSITE" id="PS51898">
    <property type="entry name" value="TYR_RECOMBINASE"/>
    <property type="match status" value="1"/>
</dbReference>
<dbReference type="Proteomes" id="UP000006562">
    <property type="component" value="Chromosome"/>
</dbReference>
<dbReference type="InterPro" id="IPR044068">
    <property type="entry name" value="CB"/>
</dbReference>
<dbReference type="EMBL" id="FN597644">
    <property type="protein sequence ID" value="CBI44041.1"/>
    <property type="molecule type" value="Genomic_DNA"/>
</dbReference>
<dbReference type="InterPro" id="IPR010998">
    <property type="entry name" value="Integrase_recombinase_N"/>
</dbReference>
<sequence>MASIHPYKTSKGKQKYFVAYDVYDENGERHQKKKRGFDKKKDAKEFIAEVESAINKGMYIQTPKITVNDYLERWLEVKSINIGSQTVTLYKNSLKNYIYPYIGDILLANLKTEHINNFIHALYTKDRGKGKIGYAYKTIKRSHEIVSAALDYGVDNKLIKTNVAKKAILPKEPKRKRIDVWDLEQANQFLETSKEDEQNRYHLAYAIAIICGMRQGEILGLTWKDVDLEDNLLYVEQTLSHDGKEILDDTKTKKSRRTIEFSESLADQFRQQKKIIESEKEKFGDDYQDQDLVICTELGNPINARNVLRKQAKLMKKAGVPKITFHDLRHVHASLMLYFGHDIKEISERLGHAKSSFTYDTYVHIMSKTKKKLIDNLQRSIKL</sequence>
<organism evidence="8 9">
    <name type="scientific">Bacillus amyloliquefaciens (strain ATCC 23350 / DSM 7 / BCRC 11601 / CCUG 28519 / NBRC 15535 / NRRL B-14393 / F)</name>
    <dbReference type="NCBI Taxonomy" id="692420"/>
    <lineage>
        <taxon>Bacteria</taxon>
        <taxon>Bacillati</taxon>
        <taxon>Bacillota</taxon>
        <taxon>Bacilli</taxon>
        <taxon>Bacillales</taxon>
        <taxon>Bacillaceae</taxon>
        <taxon>Bacillus</taxon>
        <taxon>Bacillus amyloliquefaciens group</taxon>
    </lineage>
</organism>
<evidence type="ECO:0000313" key="9">
    <source>
        <dbReference type="Proteomes" id="UP000006562"/>
    </source>
</evidence>
<feature type="domain" description="Tyr recombinase" evidence="6">
    <location>
        <begin position="176"/>
        <end position="375"/>
    </location>
</feature>
<dbReference type="InterPro" id="IPR028259">
    <property type="entry name" value="AP2-like_int_N"/>
</dbReference>
<dbReference type="Pfam" id="PF14659">
    <property type="entry name" value="Phage_int_SAM_3"/>
    <property type="match status" value="1"/>
</dbReference>
<evidence type="ECO:0000256" key="5">
    <source>
        <dbReference type="PROSITE-ProRule" id="PRU01248"/>
    </source>
</evidence>
<dbReference type="InterPro" id="IPR002104">
    <property type="entry name" value="Integrase_catalytic"/>
</dbReference>
<keyword evidence="4" id="KW-0233">DNA recombination</keyword>
<dbReference type="RefSeq" id="WP_013353342.1">
    <property type="nucleotide sequence ID" value="NC_014551.1"/>
</dbReference>
<reference evidence="8 9" key="1">
    <citation type="journal article" date="2011" name="Int. J. Syst. Evol. Microbiol.">
        <title>Relationship of Bacillus amyloliquefaciens clades associated with strains DSM 7T and FZB42T: a proposal for Bacillus amyloliquefaciens subsp. amyloliquefaciens subsp. nov. and Bacillus amyloliquefaciens subsp. plantarum subsp. nov. based on complete genome sequence comparisons.</title>
        <authorList>
            <person name="Borriss R."/>
            <person name="Chen X.H."/>
            <person name="Rueckert C."/>
            <person name="Blom J."/>
            <person name="Becker A."/>
            <person name="Baumgarth B."/>
            <person name="Fan B."/>
            <person name="Pukall R."/>
            <person name="Schumann P."/>
            <person name="Sproer C."/>
            <person name="Junge H."/>
            <person name="Vater J."/>
            <person name="Puhler A."/>
            <person name="Klenk H.P."/>
        </authorList>
    </citation>
    <scope>NUCLEOTIDE SEQUENCE [LARGE SCALE GENOMIC DNA]</scope>
    <source>
        <strain evidence="9">DSM 7</strain>
    </source>
</reference>
<dbReference type="InterPro" id="IPR013762">
    <property type="entry name" value="Integrase-like_cat_sf"/>
</dbReference>
<dbReference type="Gene3D" id="1.10.150.130">
    <property type="match status" value="1"/>
</dbReference>
<accession>A0A9P1JJ24</accession>
<dbReference type="SUPFAM" id="SSF56349">
    <property type="entry name" value="DNA breaking-rejoining enzymes"/>
    <property type="match status" value="1"/>
</dbReference>